<keyword evidence="5" id="KW-0119">Carbohydrate metabolism</keyword>
<comment type="subunit">
    <text evidence="3">Homotrimer.</text>
</comment>
<dbReference type="OrthoDB" id="8590323at2"/>
<dbReference type="GO" id="GO:0016829">
    <property type="term" value="F:lyase activity"/>
    <property type="evidence" value="ECO:0007669"/>
    <property type="project" value="UniProtKB-KW"/>
</dbReference>
<sequence length="205" mass="21590">MSWQTNLPLIAILRGITSDEVAEHIAVLLDAGFDAVEIPLNSPNPYHSIQLAIEHFGDRALIGAGTVLQPDAVDQLHHIGSKLVVTPNISPAVIRRAVDYGMTVCPGCATATEAFTALDAGAQSLKIFPSSAFGPDYIKALKAVLPKEIPVFAVGGVTPENLKDYLRAGCIGAGLGSDLYRDGQSVDVTAQNAHAFVNAYKDAVL</sequence>
<dbReference type="AlphaFoldDB" id="A0A366I7T0"/>
<protein>
    <submittedName>
        <fullName evidence="6">2-keto-3-deoxy-phosphogalactonate aldolase</fullName>
    </submittedName>
</protein>
<evidence type="ECO:0000256" key="2">
    <source>
        <dbReference type="ARBA" id="ARBA00006906"/>
    </source>
</evidence>
<dbReference type="PANTHER" id="PTHR30246:SF1">
    <property type="entry name" value="2-DEHYDRO-3-DEOXY-6-PHOSPHOGALACTONATE ALDOLASE-RELATED"/>
    <property type="match status" value="1"/>
</dbReference>
<evidence type="ECO:0000256" key="1">
    <source>
        <dbReference type="ARBA" id="ARBA00004761"/>
    </source>
</evidence>
<evidence type="ECO:0000256" key="4">
    <source>
        <dbReference type="ARBA" id="ARBA00023239"/>
    </source>
</evidence>
<dbReference type="SUPFAM" id="SSF51569">
    <property type="entry name" value="Aldolase"/>
    <property type="match status" value="1"/>
</dbReference>
<reference evidence="6 7" key="1">
    <citation type="submission" date="2018-06" db="EMBL/GenBank/DDBJ databases">
        <title>Genomic Encyclopedia of Type Strains, Phase IV (KMG-IV): sequencing the most valuable type-strain genomes for metagenomic binning, comparative biology and taxonomic classification.</title>
        <authorList>
            <person name="Goeker M."/>
        </authorList>
    </citation>
    <scope>NUCLEOTIDE SEQUENCE [LARGE SCALE GENOMIC DNA]</scope>
    <source>
        <strain evidence="6 7">DSM 30166</strain>
    </source>
</reference>
<dbReference type="InterPro" id="IPR000887">
    <property type="entry name" value="Aldlse_KDPG_KHG"/>
</dbReference>
<organism evidence="6 7">
    <name type="scientific">Brenneria salicis ATCC 15712 = DSM 30166</name>
    <dbReference type="NCBI Taxonomy" id="714314"/>
    <lineage>
        <taxon>Bacteria</taxon>
        <taxon>Pseudomonadati</taxon>
        <taxon>Pseudomonadota</taxon>
        <taxon>Gammaproteobacteria</taxon>
        <taxon>Enterobacterales</taxon>
        <taxon>Pectobacteriaceae</taxon>
        <taxon>Brenneria</taxon>
    </lineage>
</organism>
<evidence type="ECO:0000256" key="5">
    <source>
        <dbReference type="ARBA" id="ARBA00023277"/>
    </source>
</evidence>
<dbReference type="PANTHER" id="PTHR30246">
    <property type="entry name" value="2-KETO-3-DEOXY-6-PHOSPHOGLUCONATE ALDOLASE"/>
    <property type="match status" value="1"/>
</dbReference>
<dbReference type="RefSeq" id="WP_113865657.1">
    <property type="nucleotide sequence ID" value="NZ_AGJP01000001.1"/>
</dbReference>
<comment type="caution">
    <text evidence="6">The sequence shown here is derived from an EMBL/GenBank/DDBJ whole genome shotgun (WGS) entry which is preliminary data.</text>
</comment>
<dbReference type="EMBL" id="QNRY01000008">
    <property type="protein sequence ID" value="RBP64371.1"/>
    <property type="molecule type" value="Genomic_DNA"/>
</dbReference>
<dbReference type="NCBIfam" id="NF006600">
    <property type="entry name" value="PRK09140.1"/>
    <property type="match status" value="1"/>
</dbReference>
<dbReference type="Pfam" id="PF01081">
    <property type="entry name" value="Aldolase"/>
    <property type="match status" value="1"/>
</dbReference>
<dbReference type="InterPro" id="IPR013785">
    <property type="entry name" value="Aldolase_TIM"/>
</dbReference>
<comment type="pathway">
    <text evidence="1">Carbohydrate acid metabolism.</text>
</comment>
<proteinExistence type="inferred from homology"/>
<evidence type="ECO:0000313" key="6">
    <source>
        <dbReference type="EMBL" id="RBP64371.1"/>
    </source>
</evidence>
<keyword evidence="7" id="KW-1185">Reference proteome</keyword>
<accession>A0A366I7T0</accession>
<keyword evidence="4" id="KW-0456">Lyase</keyword>
<comment type="similarity">
    <text evidence="2">Belongs to the KHG/KDPG aldolase family.</text>
</comment>
<dbReference type="CDD" id="cd00452">
    <property type="entry name" value="KDPG_aldolase"/>
    <property type="match status" value="1"/>
</dbReference>
<evidence type="ECO:0000256" key="3">
    <source>
        <dbReference type="ARBA" id="ARBA00011233"/>
    </source>
</evidence>
<gene>
    <name evidence="6" type="ORF">DES54_10866</name>
</gene>
<dbReference type="Proteomes" id="UP000253046">
    <property type="component" value="Unassembled WGS sequence"/>
</dbReference>
<dbReference type="Gene3D" id="3.20.20.70">
    <property type="entry name" value="Aldolase class I"/>
    <property type="match status" value="1"/>
</dbReference>
<evidence type="ECO:0000313" key="7">
    <source>
        <dbReference type="Proteomes" id="UP000253046"/>
    </source>
</evidence>
<name>A0A366I7T0_9GAMM</name>